<dbReference type="EMBL" id="JACVVK020000237">
    <property type="protein sequence ID" value="KAK7482831.1"/>
    <property type="molecule type" value="Genomic_DNA"/>
</dbReference>
<comment type="caution">
    <text evidence="1">The sequence shown here is derived from an EMBL/GenBank/DDBJ whole genome shotgun (WGS) entry which is preliminary data.</text>
</comment>
<keyword evidence="2" id="KW-1185">Reference proteome</keyword>
<sequence length="90" mass="10278">MLVDRATQFTPSKEERGFLANSSATEVLRSHQIKDGVWVSRRRVADVICVPGERHHRPLAVVVRADKLAKGKRWTITIRTENTRVQSEDL</sequence>
<evidence type="ECO:0000313" key="1">
    <source>
        <dbReference type="EMBL" id="KAK7482831.1"/>
    </source>
</evidence>
<organism evidence="1 2">
    <name type="scientific">Batillaria attramentaria</name>
    <dbReference type="NCBI Taxonomy" id="370345"/>
    <lineage>
        <taxon>Eukaryota</taxon>
        <taxon>Metazoa</taxon>
        <taxon>Spiralia</taxon>
        <taxon>Lophotrochozoa</taxon>
        <taxon>Mollusca</taxon>
        <taxon>Gastropoda</taxon>
        <taxon>Caenogastropoda</taxon>
        <taxon>Sorbeoconcha</taxon>
        <taxon>Cerithioidea</taxon>
        <taxon>Batillariidae</taxon>
        <taxon>Batillaria</taxon>
    </lineage>
</organism>
<dbReference type="AlphaFoldDB" id="A0ABD0K776"/>
<gene>
    <name evidence="1" type="ORF">BaRGS_00025864</name>
</gene>
<reference evidence="1 2" key="1">
    <citation type="journal article" date="2023" name="Sci. Data">
        <title>Genome assembly of the Korean intertidal mud-creeper Batillaria attramentaria.</title>
        <authorList>
            <person name="Patra A.K."/>
            <person name="Ho P.T."/>
            <person name="Jun S."/>
            <person name="Lee S.J."/>
            <person name="Kim Y."/>
            <person name="Won Y.J."/>
        </authorList>
    </citation>
    <scope>NUCLEOTIDE SEQUENCE [LARGE SCALE GENOMIC DNA]</scope>
    <source>
        <strain evidence="1">Wonlab-2016</strain>
    </source>
</reference>
<evidence type="ECO:0000313" key="2">
    <source>
        <dbReference type="Proteomes" id="UP001519460"/>
    </source>
</evidence>
<name>A0ABD0K776_9CAEN</name>
<dbReference type="Proteomes" id="UP001519460">
    <property type="component" value="Unassembled WGS sequence"/>
</dbReference>
<protein>
    <submittedName>
        <fullName evidence="1">Uncharacterized protein</fullName>
    </submittedName>
</protein>
<accession>A0ABD0K776</accession>
<proteinExistence type="predicted"/>